<protein>
    <submittedName>
        <fullName evidence="1">Retrovirus-related Pol polyprotein from transposon opus</fullName>
    </submittedName>
</protein>
<organism evidence="1 2">
    <name type="scientific">Gossypium australe</name>
    <dbReference type="NCBI Taxonomy" id="47621"/>
    <lineage>
        <taxon>Eukaryota</taxon>
        <taxon>Viridiplantae</taxon>
        <taxon>Streptophyta</taxon>
        <taxon>Embryophyta</taxon>
        <taxon>Tracheophyta</taxon>
        <taxon>Spermatophyta</taxon>
        <taxon>Magnoliopsida</taxon>
        <taxon>eudicotyledons</taxon>
        <taxon>Gunneridae</taxon>
        <taxon>Pentapetalae</taxon>
        <taxon>rosids</taxon>
        <taxon>malvids</taxon>
        <taxon>Malvales</taxon>
        <taxon>Malvaceae</taxon>
        <taxon>Malvoideae</taxon>
        <taxon>Gossypium</taxon>
    </lineage>
</organism>
<dbReference type="PANTHER" id="PTHR33067:SF39">
    <property type="entry name" value="TRANSCRIPTION FACTOR INTERACTOR AND REGULATOR CCHC(ZN) FAMILY"/>
    <property type="match status" value="1"/>
</dbReference>
<dbReference type="PANTHER" id="PTHR33067">
    <property type="entry name" value="RNA-DIRECTED DNA POLYMERASE-RELATED"/>
    <property type="match status" value="1"/>
</dbReference>
<name>A0A5B6X2T6_9ROSI</name>
<dbReference type="Proteomes" id="UP000325315">
    <property type="component" value="Unassembled WGS sequence"/>
</dbReference>
<keyword evidence="2" id="KW-1185">Reference proteome</keyword>
<evidence type="ECO:0000313" key="2">
    <source>
        <dbReference type="Proteomes" id="UP000325315"/>
    </source>
</evidence>
<dbReference type="AlphaFoldDB" id="A0A5B6X2T6"/>
<gene>
    <name evidence="1" type="ORF">EPI10_031130</name>
</gene>
<dbReference type="InterPro" id="IPR021109">
    <property type="entry name" value="Peptidase_aspartic_dom_sf"/>
</dbReference>
<evidence type="ECO:0000313" key="1">
    <source>
        <dbReference type="EMBL" id="KAA3487295.1"/>
    </source>
</evidence>
<dbReference type="OrthoDB" id="1937287at2759"/>
<proteinExistence type="predicted"/>
<dbReference type="CDD" id="cd00303">
    <property type="entry name" value="retropepsin_like"/>
    <property type="match status" value="1"/>
</dbReference>
<dbReference type="Gene3D" id="2.40.70.10">
    <property type="entry name" value="Acid Proteases"/>
    <property type="match status" value="1"/>
</dbReference>
<reference evidence="2" key="1">
    <citation type="journal article" date="2019" name="Plant Biotechnol. J.">
        <title>Genome sequencing of the Australian wild diploid species Gossypium australe highlights disease resistance and delayed gland morphogenesis.</title>
        <authorList>
            <person name="Cai Y."/>
            <person name="Cai X."/>
            <person name="Wang Q."/>
            <person name="Wang P."/>
            <person name="Zhang Y."/>
            <person name="Cai C."/>
            <person name="Xu Y."/>
            <person name="Wang K."/>
            <person name="Zhou Z."/>
            <person name="Wang C."/>
            <person name="Geng S."/>
            <person name="Li B."/>
            <person name="Dong Q."/>
            <person name="Hou Y."/>
            <person name="Wang H."/>
            <person name="Ai P."/>
            <person name="Liu Z."/>
            <person name="Yi F."/>
            <person name="Sun M."/>
            <person name="An G."/>
            <person name="Cheng J."/>
            <person name="Zhang Y."/>
            <person name="Shi Q."/>
            <person name="Xie Y."/>
            <person name="Shi X."/>
            <person name="Chang Y."/>
            <person name="Huang F."/>
            <person name="Chen Y."/>
            <person name="Hong S."/>
            <person name="Mi L."/>
            <person name="Sun Q."/>
            <person name="Zhang L."/>
            <person name="Zhou B."/>
            <person name="Peng R."/>
            <person name="Zhang X."/>
            <person name="Liu F."/>
        </authorList>
    </citation>
    <scope>NUCLEOTIDE SEQUENCE [LARGE SCALE GENOMIC DNA]</scope>
    <source>
        <strain evidence="2">cv. PA1801</strain>
    </source>
</reference>
<comment type="caution">
    <text evidence="1">The sequence shown here is derived from an EMBL/GenBank/DDBJ whole genome shotgun (WGS) entry which is preliminary data.</text>
</comment>
<dbReference type="EMBL" id="SMMG02000001">
    <property type="protein sequence ID" value="KAA3487295.1"/>
    <property type="molecule type" value="Genomic_DNA"/>
</dbReference>
<accession>A0A5B6X2T6</accession>
<sequence>MPNYVKRREYETVALTKKCSAFLQNKLLSKLKDFGNFTITCNIREYYCGKALYDLGASINLMPKSIFKLLGIAYPEGKIKGILVRVDKFIFPADFIVLDFEADKEVPIILGRPFLATGRTLIDVQKGELT</sequence>